<name>A0A366LX48_9ACTN</name>
<accession>A0A366LX48</accession>
<proteinExistence type="predicted"/>
<evidence type="ECO:0000313" key="2">
    <source>
        <dbReference type="EMBL" id="RBQ18538.1"/>
    </source>
</evidence>
<comment type="caution">
    <text evidence="2">The sequence shown here is derived from an EMBL/GenBank/DDBJ whole genome shotgun (WGS) entry which is preliminary data.</text>
</comment>
<keyword evidence="3" id="KW-1185">Reference proteome</keyword>
<dbReference type="AlphaFoldDB" id="A0A366LX48"/>
<sequence length="72" mass="8039">MREGPRRACTRRRRGRARLDVLPRRRTARRSKAGLCSRVRPMPGAGRRGSGRRGGFRGRRGGAWGPSGTTPR</sequence>
<evidence type="ECO:0000313" key="3">
    <source>
        <dbReference type="Proteomes" id="UP000253303"/>
    </source>
</evidence>
<feature type="compositionally biased region" description="Basic residues" evidence="1">
    <location>
        <begin position="49"/>
        <end position="60"/>
    </location>
</feature>
<dbReference type="EMBL" id="QMEY01000007">
    <property type="protein sequence ID" value="RBQ18538.1"/>
    <property type="molecule type" value="Genomic_DNA"/>
</dbReference>
<dbReference type="Proteomes" id="UP000253303">
    <property type="component" value="Unassembled WGS sequence"/>
</dbReference>
<gene>
    <name evidence="2" type="ORF">DP939_18735</name>
</gene>
<evidence type="ECO:0000256" key="1">
    <source>
        <dbReference type="SAM" id="MobiDB-lite"/>
    </source>
</evidence>
<reference evidence="2 3" key="1">
    <citation type="submission" date="2018-06" db="EMBL/GenBank/DDBJ databases">
        <title>Sphaerisporangium craniellae sp. nov., isolated from a marine sponge in the South China Sea.</title>
        <authorList>
            <person name="Li L."/>
        </authorList>
    </citation>
    <scope>NUCLEOTIDE SEQUENCE [LARGE SCALE GENOMIC DNA]</scope>
    <source>
        <strain evidence="2 3">LHW63015</strain>
    </source>
</reference>
<feature type="region of interest" description="Disordered" evidence="1">
    <location>
        <begin position="27"/>
        <end position="72"/>
    </location>
</feature>
<organism evidence="2 3">
    <name type="scientific">Spongiactinospora rosea</name>
    <dbReference type="NCBI Taxonomy" id="2248750"/>
    <lineage>
        <taxon>Bacteria</taxon>
        <taxon>Bacillati</taxon>
        <taxon>Actinomycetota</taxon>
        <taxon>Actinomycetes</taxon>
        <taxon>Streptosporangiales</taxon>
        <taxon>Streptosporangiaceae</taxon>
        <taxon>Spongiactinospora</taxon>
    </lineage>
</organism>
<protein>
    <submittedName>
        <fullName evidence="2">Uncharacterized protein</fullName>
    </submittedName>
</protein>